<name>A0ABX8F7Q7_9BACI</name>
<proteinExistence type="predicted"/>
<evidence type="ECO:0000313" key="2">
    <source>
        <dbReference type="EMBL" id="QVY60361.1"/>
    </source>
</evidence>
<keyword evidence="3" id="KW-1185">Reference proteome</keyword>
<dbReference type="RefSeq" id="WP_066443579.1">
    <property type="nucleotide sequence ID" value="NZ_CANKUS010000003.1"/>
</dbReference>
<evidence type="ECO:0000313" key="3">
    <source>
        <dbReference type="Proteomes" id="UP000679247"/>
    </source>
</evidence>
<organism evidence="2 3">
    <name type="scientific">Cytobacillus gottheilii</name>
    <dbReference type="NCBI Taxonomy" id="859144"/>
    <lineage>
        <taxon>Bacteria</taxon>
        <taxon>Bacillati</taxon>
        <taxon>Bacillota</taxon>
        <taxon>Bacilli</taxon>
        <taxon>Bacillales</taxon>
        <taxon>Bacillaceae</taxon>
        <taxon>Cytobacillus</taxon>
    </lineage>
</organism>
<sequence>MADQDQKFDGKTNHRYGTDIGEVGEVKQYGAYGAGDFTEETAAEIAAPVTTYNRSSRSEVKDQPKAGEGKGVGYTALILSILSLFIWPVLMGAAGIVLGFVASRKGSKTLGGWAIGIGAVSIIIGLFILPFF</sequence>
<keyword evidence="1" id="KW-0812">Transmembrane</keyword>
<keyword evidence="1" id="KW-0472">Membrane</keyword>
<keyword evidence="1" id="KW-1133">Transmembrane helix</keyword>
<dbReference type="PANTHER" id="PTHR40040:SF1">
    <property type="entry name" value="MEMBRANE PROTEIN"/>
    <property type="match status" value="1"/>
</dbReference>
<protein>
    <recommendedName>
        <fullName evidence="4">DUF308 domain-containing protein</fullName>
    </recommendedName>
</protein>
<dbReference type="InterPro" id="IPR055338">
    <property type="entry name" value="YqfX-like"/>
</dbReference>
<gene>
    <name evidence="2" type="ORF">J1899_15235</name>
</gene>
<evidence type="ECO:0008006" key="4">
    <source>
        <dbReference type="Google" id="ProtNLM"/>
    </source>
</evidence>
<dbReference type="PANTHER" id="PTHR40040">
    <property type="entry name" value="SMALL HYDROPHOBIC PROTEIN-RELATED"/>
    <property type="match status" value="1"/>
</dbReference>
<dbReference type="Proteomes" id="UP000679247">
    <property type="component" value="Chromosome"/>
</dbReference>
<feature type="transmembrane region" description="Helical" evidence="1">
    <location>
        <begin position="110"/>
        <end position="131"/>
    </location>
</feature>
<evidence type="ECO:0000256" key="1">
    <source>
        <dbReference type="SAM" id="Phobius"/>
    </source>
</evidence>
<accession>A0ABX8F7Q7</accession>
<reference evidence="2 3" key="1">
    <citation type="submission" date="2021-03" db="EMBL/GenBank/DDBJ databases">
        <title>The first data on the complete genome of the tetrodotoxin-producing bacterium.</title>
        <authorList>
            <person name="Melnikova D.I."/>
            <person name="Nijland R."/>
            <person name="Magarlamov T.Y."/>
        </authorList>
    </citation>
    <scope>NUCLEOTIDE SEQUENCE [LARGE SCALE GENOMIC DNA]</scope>
    <source>
        <strain evidence="2 3">1839</strain>
    </source>
</reference>
<dbReference type="EMBL" id="CP071709">
    <property type="protein sequence ID" value="QVY60361.1"/>
    <property type="molecule type" value="Genomic_DNA"/>
</dbReference>
<feature type="transmembrane region" description="Helical" evidence="1">
    <location>
        <begin position="74"/>
        <end position="98"/>
    </location>
</feature>